<dbReference type="EMBL" id="QTSX02003013">
    <property type="protein sequence ID" value="KAJ9072404.1"/>
    <property type="molecule type" value="Genomic_DNA"/>
</dbReference>
<proteinExistence type="predicted"/>
<organism evidence="1 2">
    <name type="scientific">Entomophthora muscae</name>
    <dbReference type="NCBI Taxonomy" id="34485"/>
    <lineage>
        <taxon>Eukaryota</taxon>
        <taxon>Fungi</taxon>
        <taxon>Fungi incertae sedis</taxon>
        <taxon>Zoopagomycota</taxon>
        <taxon>Entomophthoromycotina</taxon>
        <taxon>Entomophthoromycetes</taxon>
        <taxon>Entomophthorales</taxon>
        <taxon>Entomophthoraceae</taxon>
        <taxon>Entomophthora</taxon>
    </lineage>
</organism>
<dbReference type="Proteomes" id="UP001165960">
    <property type="component" value="Unassembled WGS sequence"/>
</dbReference>
<protein>
    <submittedName>
        <fullName evidence="1">Uncharacterized protein</fullName>
    </submittedName>
</protein>
<gene>
    <name evidence="1" type="ORF">DSO57_1027890</name>
</gene>
<evidence type="ECO:0000313" key="1">
    <source>
        <dbReference type="EMBL" id="KAJ9072404.1"/>
    </source>
</evidence>
<name>A0ACC2TCU3_9FUNG</name>
<keyword evidence="2" id="KW-1185">Reference proteome</keyword>
<evidence type="ECO:0000313" key="2">
    <source>
        <dbReference type="Proteomes" id="UP001165960"/>
    </source>
</evidence>
<accession>A0ACC2TCU3</accession>
<reference evidence="1" key="1">
    <citation type="submission" date="2022-04" db="EMBL/GenBank/DDBJ databases">
        <title>Genome of the entomopathogenic fungus Entomophthora muscae.</title>
        <authorList>
            <person name="Elya C."/>
            <person name="Lovett B.R."/>
            <person name="Lee E."/>
            <person name="Macias A.M."/>
            <person name="Hajek A.E."/>
            <person name="De Bivort B.L."/>
            <person name="Kasson M.T."/>
            <person name="De Fine Licht H.H."/>
            <person name="Stajich J.E."/>
        </authorList>
    </citation>
    <scope>NUCLEOTIDE SEQUENCE</scope>
    <source>
        <strain evidence="1">Berkeley</strain>
    </source>
</reference>
<sequence>MKNGTYAFGGSYRIPPAFTWAGGSGNFTDTHLLAPSAVGLEKQFYSTNVFIGYKVLSFSYWVERGHVFTKQTCHLVFLCHTDFVAPPSSHASIAITQLDAFNPEDLLNNNTTMTEDNKCEDGELRAISPPTHFATAWIYRVHLQAKVEVTSYPSMVAVVKEIKLLNMPIRLEDGRCDSFFGVSFD</sequence>
<comment type="caution">
    <text evidence="1">The sequence shown here is derived from an EMBL/GenBank/DDBJ whole genome shotgun (WGS) entry which is preliminary data.</text>
</comment>